<dbReference type="PANTHER" id="PTHR42939">
    <property type="entry name" value="ABC TRANSPORTER ATP-BINDING PROTEIN ALBC-RELATED"/>
    <property type="match status" value="1"/>
</dbReference>
<dbReference type="InterPro" id="IPR003439">
    <property type="entry name" value="ABC_transporter-like_ATP-bd"/>
</dbReference>
<evidence type="ECO:0000256" key="1">
    <source>
        <dbReference type="ARBA" id="ARBA00022448"/>
    </source>
</evidence>
<keyword evidence="2" id="KW-0547">Nucleotide-binding</keyword>
<evidence type="ECO:0000313" key="6">
    <source>
        <dbReference type="Proteomes" id="UP000242999"/>
    </source>
</evidence>
<dbReference type="Proteomes" id="UP000242999">
    <property type="component" value="Unassembled WGS sequence"/>
</dbReference>
<protein>
    <submittedName>
        <fullName evidence="5">ABC-2 type transport system ATP-binding protein</fullName>
    </submittedName>
</protein>
<dbReference type="GO" id="GO:0016887">
    <property type="term" value="F:ATP hydrolysis activity"/>
    <property type="evidence" value="ECO:0007669"/>
    <property type="project" value="InterPro"/>
</dbReference>
<dbReference type="SUPFAM" id="SSF52540">
    <property type="entry name" value="P-loop containing nucleoside triphosphate hydrolases"/>
    <property type="match status" value="1"/>
</dbReference>
<dbReference type="STRING" id="64971.SAMN05421831_10769"/>
<gene>
    <name evidence="5" type="ORF">SAMN05421831_10769</name>
</gene>
<keyword evidence="3 5" id="KW-0067">ATP-binding</keyword>
<evidence type="ECO:0000259" key="4">
    <source>
        <dbReference type="PROSITE" id="PS50893"/>
    </source>
</evidence>
<dbReference type="InterPro" id="IPR003593">
    <property type="entry name" value="AAA+_ATPase"/>
</dbReference>
<sequence>MNEWAFMVVKAQGLCKAFASGTGIYDFNLEADAGERIALVGANGAGKSTSLHLLAGVFTPDQGQVQVCGQNFPKAQAYLGYVPESSLAGVEMPVLEFLLFVARARVLSKSEQSQRLASVIQIFALEQVLTRPIRHLSKGYQQRVGLAQACLHQPKLLLLDEPTDGLDPQQKDNFYQFLQQISPGTTLILSTHQVQEVAHFCTRLLILEQGYLRFDAPPEQLLKITKQTQLETAFLTFTQQKLWNTYASSGNLCGLST</sequence>
<feature type="domain" description="ABC transporter" evidence="4">
    <location>
        <begin position="9"/>
        <end position="234"/>
    </location>
</feature>
<keyword evidence="1" id="KW-0813">Transport</keyword>
<keyword evidence="6" id="KW-1185">Reference proteome</keyword>
<evidence type="ECO:0000313" key="5">
    <source>
        <dbReference type="EMBL" id="SEI67809.1"/>
    </source>
</evidence>
<organism evidence="5 6">
    <name type="scientific">Allopseudospirillum japonicum</name>
    <dbReference type="NCBI Taxonomy" id="64971"/>
    <lineage>
        <taxon>Bacteria</taxon>
        <taxon>Pseudomonadati</taxon>
        <taxon>Pseudomonadota</taxon>
        <taxon>Gammaproteobacteria</taxon>
        <taxon>Oceanospirillales</taxon>
        <taxon>Oceanospirillaceae</taxon>
        <taxon>Allopseudospirillum</taxon>
    </lineage>
</organism>
<dbReference type="AlphaFoldDB" id="A0A1H6SIN1"/>
<dbReference type="RefSeq" id="WP_093309752.1">
    <property type="nucleotide sequence ID" value="NZ_FNYH01000007.1"/>
</dbReference>
<evidence type="ECO:0000256" key="3">
    <source>
        <dbReference type="ARBA" id="ARBA00022840"/>
    </source>
</evidence>
<accession>A0A1H6SIN1</accession>
<dbReference type="PANTHER" id="PTHR42939:SF1">
    <property type="entry name" value="ABC TRANSPORTER ATP-BINDING PROTEIN ALBC-RELATED"/>
    <property type="match status" value="1"/>
</dbReference>
<dbReference type="OrthoDB" id="9775490at2"/>
<reference evidence="6" key="1">
    <citation type="submission" date="2016-10" db="EMBL/GenBank/DDBJ databases">
        <authorList>
            <person name="Varghese N."/>
            <person name="Submissions S."/>
        </authorList>
    </citation>
    <scope>NUCLEOTIDE SEQUENCE [LARGE SCALE GENOMIC DNA]</scope>
    <source>
        <strain evidence="6">DSM 7165</strain>
    </source>
</reference>
<dbReference type="InterPro" id="IPR027417">
    <property type="entry name" value="P-loop_NTPase"/>
</dbReference>
<proteinExistence type="predicted"/>
<dbReference type="Gene3D" id="3.40.50.300">
    <property type="entry name" value="P-loop containing nucleotide triphosphate hydrolases"/>
    <property type="match status" value="1"/>
</dbReference>
<dbReference type="EMBL" id="FNYH01000007">
    <property type="protein sequence ID" value="SEI67809.1"/>
    <property type="molecule type" value="Genomic_DNA"/>
</dbReference>
<name>A0A1H6SIN1_9GAMM</name>
<dbReference type="InterPro" id="IPR051782">
    <property type="entry name" value="ABC_Transporter_VariousFunc"/>
</dbReference>
<dbReference type="Pfam" id="PF00005">
    <property type="entry name" value="ABC_tran"/>
    <property type="match status" value="1"/>
</dbReference>
<dbReference type="GO" id="GO:0005524">
    <property type="term" value="F:ATP binding"/>
    <property type="evidence" value="ECO:0007669"/>
    <property type="project" value="UniProtKB-KW"/>
</dbReference>
<dbReference type="PROSITE" id="PS50893">
    <property type="entry name" value="ABC_TRANSPORTER_2"/>
    <property type="match status" value="1"/>
</dbReference>
<evidence type="ECO:0000256" key="2">
    <source>
        <dbReference type="ARBA" id="ARBA00022741"/>
    </source>
</evidence>
<dbReference type="SMART" id="SM00382">
    <property type="entry name" value="AAA"/>
    <property type="match status" value="1"/>
</dbReference>